<dbReference type="EMBL" id="WIXP02000001">
    <property type="protein sequence ID" value="KAF6216342.1"/>
    <property type="molecule type" value="Genomic_DNA"/>
</dbReference>
<dbReference type="AlphaFoldDB" id="A0A6A4K9I8"/>
<sequence>MLEDIIAVKTTSIFNKMLRTGCCFENVGRQLKLKPHVVPHMKYTPRKCKETGRRLRILLTGKKKGISEPSLLMTKCVRPGEYFKKLEEPRTHENLRWADDIHLSLHDGYLCVTTMQENLFSRWL</sequence>
<name>A0A6A4K9I8_APOLU</name>
<protein>
    <submittedName>
        <fullName evidence="1">Uncharacterized protein</fullName>
    </submittedName>
</protein>
<comment type="caution">
    <text evidence="1">The sequence shown here is derived from an EMBL/GenBank/DDBJ whole genome shotgun (WGS) entry which is preliminary data.</text>
</comment>
<organism evidence="1 2">
    <name type="scientific">Apolygus lucorum</name>
    <name type="common">Small green plant bug</name>
    <name type="synonym">Lygocoris lucorum</name>
    <dbReference type="NCBI Taxonomy" id="248454"/>
    <lineage>
        <taxon>Eukaryota</taxon>
        <taxon>Metazoa</taxon>
        <taxon>Ecdysozoa</taxon>
        <taxon>Arthropoda</taxon>
        <taxon>Hexapoda</taxon>
        <taxon>Insecta</taxon>
        <taxon>Pterygota</taxon>
        <taxon>Neoptera</taxon>
        <taxon>Paraneoptera</taxon>
        <taxon>Hemiptera</taxon>
        <taxon>Heteroptera</taxon>
        <taxon>Panheteroptera</taxon>
        <taxon>Cimicomorpha</taxon>
        <taxon>Miridae</taxon>
        <taxon>Mirini</taxon>
        <taxon>Apolygus</taxon>
    </lineage>
</organism>
<gene>
    <name evidence="1" type="ORF">GE061_000683</name>
</gene>
<evidence type="ECO:0000313" key="1">
    <source>
        <dbReference type="EMBL" id="KAF6216342.1"/>
    </source>
</evidence>
<dbReference type="Proteomes" id="UP000466442">
    <property type="component" value="Linkage Group LG1"/>
</dbReference>
<reference evidence="1" key="1">
    <citation type="journal article" date="2021" name="Mol. Ecol. Resour.">
        <title>Apolygus lucorum genome provides insights into omnivorousness and mesophyll feeding.</title>
        <authorList>
            <person name="Liu Y."/>
            <person name="Liu H."/>
            <person name="Wang H."/>
            <person name="Huang T."/>
            <person name="Liu B."/>
            <person name="Yang B."/>
            <person name="Yin L."/>
            <person name="Li B."/>
            <person name="Zhang Y."/>
            <person name="Zhang S."/>
            <person name="Jiang F."/>
            <person name="Zhang X."/>
            <person name="Ren Y."/>
            <person name="Wang B."/>
            <person name="Wang S."/>
            <person name="Lu Y."/>
            <person name="Wu K."/>
            <person name="Fan W."/>
            <person name="Wang G."/>
        </authorList>
    </citation>
    <scope>NUCLEOTIDE SEQUENCE</scope>
    <source>
        <strain evidence="1">12Hb</strain>
    </source>
</reference>
<proteinExistence type="predicted"/>
<accession>A0A6A4K9I8</accession>
<keyword evidence="2" id="KW-1185">Reference proteome</keyword>
<evidence type="ECO:0000313" key="2">
    <source>
        <dbReference type="Proteomes" id="UP000466442"/>
    </source>
</evidence>